<evidence type="ECO:0000256" key="2">
    <source>
        <dbReference type="SAM" id="Phobius"/>
    </source>
</evidence>
<organism evidence="5 6">
    <name type="scientific">Actinoplanes lobatus</name>
    <dbReference type="NCBI Taxonomy" id="113568"/>
    <lineage>
        <taxon>Bacteria</taxon>
        <taxon>Bacillati</taxon>
        <taxon>Actinomycetota</taxon>
        <taxon>Actinomycetes</taxon>
        <taxon>Micromonosporales</taxon>
        <taxon>Micromonosporaceae</taxon>
        <taxon>Actinoplanes</taxon>
    </lineage>
</organism>
<reference evidence="5 6" key="1">
    <citation type="submission" date="2020-08" db="EMBL/GenBank/DDBJ databases">
        <title>Sequencing the genomes of 1000 actinobacteria strains.</title>
        <authorList>
            <person name="Klenk H.-P."/>
        </authorList>
    </citation>
    <scope>NUCLEOTIDE SEQUENCE [LARGE SCALE GENOMIC DNA]</scope>
    <source>
        <strain evidence="5 6">DSM 43150</strain>
    </source>
</reference>
<keyword evidence="2" id="KW-0472">Membrane</keyword>
<evidence type="ECO:0000259" key="4">
    <source>
        <dbReference type="Pfam" id="PF12158"/>
    </source>
</evidence>
<feature type="region of interest" description="Disordered" evidence="1">
    <location>
        <begin position="148"/>
        <end position="171"/>
    </location>
</feature>
<evidence type="ECO:0000256" key="1">
    <source>
        <dbReference type="SAM" id="MobiDB-lite"/>
    </source>
</evidence>
<comment type="caution">
    <text evidence="5">The sequence shown here is derived from an EMBL/GenBank/DDBJ whole genome shotgun (WGS) entry which is preliminary data.</text>
</comment>
<keyword evidence="3" id="KW-0732">Signal</keyword>
<keyword evidence="2" id="KW-1133">Transmembrane helix</keyword>
<feature type="domain" description="DUF3592" evidence="4">
    <location>
        <begin position="46"/>
        <end position="112"/>
    </location>
</feature>
<accession>A0A7W7HH01</accession>
<feature type="signal peptide" evidence="3">
    <location>
        <begin position="1"/>
        <end position="21"/>
    </location>
</feature>
<dbReference type="AlphaFoldDB" id="A0A7W7HH01"/>
<dbReference type="RefSeq" id="WP_188122574.1">
    <property type="nucleotide sequence ID" value="NZ_BOMP01000077.1"/>
</dbReference>
<evidence type="ECO:0000313" key="6">
    <source>
        <dbReference type="Proteomes" id="UP000590511"/>
    </source>
</evidence>
<keyword evidence="2" id="KW-0812">Transmembrane</keyword>
<proteinExistence type="predicted"/>
<dbReference type="EMBL" id="JACHNC010000001">
    <property type="protein sequence ID" value="MBB4750388.1"/>
    <property type="molecule type" value="Genomic_DNA"/>
</dbReference>
<feature type="transmembrane region" description="Helical" evidence="2">
    <location>
        <begin position="124"/>
        <end position="144"/>
    </location>
</feature>
<gene>
    <name evidence="5" type="ORF">BJ964_004549</name>
</gene>
<dbReference type="InterPro" id="IPR021994">
    <property type="entry name" value="DUF3592"/>
</dbReference>
<sequence>MNSPRRAVAAALLAVAGAALAWLPLHTQSELDDWAAELWTTGTPATATVRDRITREGGNRSSDDTTMYVRYELDGRLHEAEVACFEVCLPVGATVPIRVSAADPADFVTDFGQLSGHRGETQGVLGVIGLFLLIAGISWSVKLVRARPRPRRRPAAPQRPVALRSKHKPGR</sequence>
<evidence type="ECO:0000256" key="3">
    <source>
        <dbReference type="SAM" id="SignalP"/>
    </source>
</evidence>
<protein>
    <recommendedName>
        <fullName evidence="4">DUF3592 domain-containing protein</fullName>
    </recommendedName>
</protein>
<dbReference type="Proteomes" id="UP000590511">
    <property type="component" value="Unassembled WGS sequence"/>
</dbReference>
<dbReference type="Pfam" id="PF12158">
    <property type="entry name" value="DUF3592"/>
    <property type="match status" value="1"/>
</dbReference>
<name>A0A7W7HH01_9ACTN</name>
<feature type="chain" id="PRO_5030563191" description="DUF3592 domain-containing protein" evidence="3">
    <location>
        <begin position="22"/>
        <end position="171"/>
    </location>
</feature>
<evidence type="ECO:0000313" key="5">
    <source>
        <dbReference type="EMBL" id="MBB4750388.1"/>
    </source>
</evidence>